<organism evidence="3 4">
    <name type="scientific">Stylosanthes scabra</name>
    <dbReference type="NCBI Taxonomy" id="79078"/>
    <lineage>
        <taxon>Eukaryota</taxon>
        <taxon>Viridiplantae</taxon>
        <taxon>Streptophyta</taxon>
        <taxon>Embryophyta</taxon>
        <taxon>Tracheophyta</taxon>
        <taxon>Spermatophyta</taxon>
        <taxon>Magnoliopsida</taxon>
        <taxon>eudicotyledons</taxon>
        <taxon>Gunneridae</taxon>
        <taxon>Pentapetalae</taxon>
        <taxon>rosids</taxon>
        <taxon>fabids</taxon>
        <taxon>Fabales</taxon>
        <taxon>Fabaceae</taxon>
        <taxon>Papilionoideae</taxon>
        <taxon>50 kb inversion clade</taxon>
        <taxon>dalbergioids sensu lato</taxon>
        <taxon>Dalbergieae</taxon>
        <taxon>Pterocarpus clade</taxon>
        <taxon>Stylosanthes</taxon>
    </lineage>
</organism>
<evidence type="ECO:0000256" key="1">
    <source>
        <dbReference type="SAM" id="MobiDB-lite"/>
    </source>
</evidence>
<feature type="region of interest" description="Disordered" evidence="1">
    <location>
        <begin position="18"/>
        <end position="115"/>
    </location>
</feature>
<sequence length="776" mass="87645">MVQGRVLSKLGIQDDHVISGKSVCSPQHQDRKDRKSDIKKKSKKKSRSIMLSNLEALHAPPPRRSLSQPVKEQQPLRVPTAAASSLQKHKPLLRIDGSPNYMKPTSSSDAKKECFPVSLRNTQNEKNLLQRCSSSSRASSLSCKKQEKPLTRSSSLNLVRSLTKTTTFKPYKTSPRKSTTAILHAEMNPPVRATCSSTLKDSRFPAYLTLNHGGNEYEGISVMKVCPYKYCSLNGHYPTTLSSLKSFVSTKRRTLKTQKCMKLETLSPQRLKMQCQTDNNDIEQNLMDGKHAHNEADKGNPITMPLAQKSTMDFFIEIYVKIKEGADDMDKFYSAEDLEDQHDIKSETEEDGVKCVIQTLNHALPKCQIDHEDDFRDWFAPAAIEADKKGSSHQETNAAVADVNYSTSWFGEKICMGSYSSEASCDGEQMHNIELDDCHSQDTENVELNGSGYQDTDMQWKEEEQFFSFGNGENIDSSIFTGEESDSNFESLSDSSHDVSVMWLDDILANHHADILVEGTLKEANDEKGTYFEAQSHGSNSVWEGTCESMELETQENDYLSNGISYVQLPPADNEAFQHLTDVDDRVNENYVTENCKVEESYEDSSRSLENNDEGISQDNQIHPTEVPEESNTVVQDQELLEEDQGNTSNFQCTSCIGGEDLNTSKKWPWKTKRKRLEQDDEQMRTIKPRKPNFLPLVPEPEPEKVSLKHQFMDERKDAEEWMLDYALRQAVTQLAPARKTKVALLVEAYETVMSLPKCESHNSPFAHARPIQSCS</sequence>
<evidence type="ECO:0000259" key="2">
    <source>
        <dbReference type="SMART" id="SM01054"/>
    </source>
</evidence>
<reference evidence="3 4" key="1">
    <citation type="journal article" date="2023" name="Plants (Basel)">
        <title>Bridging the Gap: Combining Genomics and Transcriptomics Approaches to Understand Stylosanthes scabra, an Orphan Legume from the Brazilian Caatinga.</title>
        <authorList>
            <person name="Ferreira-Neto J.R.C."/>
            <person name="da Silva M.D."/>
            <person name="Binneck E."/>
            <person name="de Melo N.F."/>
            <person name="da Silva R.H."/>
            <person name="de Melo A.L.T.M."/>
            <person name="Pandolfi V."/>
            <person name="Bustamante F.O."/>
            <person name="Brasileiro-Vidal A.C."/>
            <person name="Benko-Iseppon A.M."/>
        </authorList>
    </citation>
    <scope>NUCLEOTIDE SEQUENCE [LARGE SCALE GENOMIC DNA]</scope>
    <source>
        <tissue evidence="3">Leaves</tissue>
    </source>
</reference>
<feature type="compositionally biased region" description="Basic and acidic residues" evidence="1">
    <location>
        <begin position="596"/>
        <end position="607"/>
    </location>
</feature>
<proteinExistence type="predicted"/>
<dbReference type="InterPro" id="IPR044681">
    <property type="entry name" value="PICBP-like"/>
</dbReference>
<dbReference type="PANTHER" id="PTHR33923">
    <property type="entry name" value="CALMODULIN-BINDING PROTEIN-RELATED"/>
    <property type="match status" value="1"/>
</dbReference>
<accession>A0ABU6SM83</accession>
<dbReference type="InterPro" id="IPR012417">
    <property type="entry name" value="CaM-bd_dom_pln"/>
</dbReference>
<dbReference type="EMBL" id="JASCZI010060939">
    <property type="protein sequence ID" value="MED6136898.1"/>
    <property type="molecule type" value="Genomic_DNA"/>
</dbReference>
<evidence type="ECO:0000313" key="4">
    <source>
        <dbReference type="Proteomes" id="UP001341840"/>
    </source>
</evidence>
<keyword evidence="4" id="KW-1185">Reference proteome</keyword>
<dbReference type="Proteomes" id="UP001341840">
    <property type="component" value="Unassembled WGS sequence"/>
</dbReference>
<feature type="domain" description="Calmodulin-binding" evidence="2">
    <location>
        <begin position="643"/>
        <end position="755"/>
    </location>
</feature>
<dbReference type="SMART" id="SM01054">
    <property type="entry name" value="CaM_binding"/>
    <property type="match status" value="1"/>
</dbReference>
<protein>
    <recommendedName>
        <fullName evidence="2">Calmodulin-binding domain-containing protein</fullName>
    </recommendedName>
</protein>
<evidence type="ECO:0000313" key="3">
    <source>
        <dbReference type="EMBL" id="MED6136898.1"/>
    </source>
</evidence>
<dbReference type="PANTHER" id="PTHR33923:SF11">
    <property type="entry name" value="PLANT CALMODULIN-BINDING-LIKE PROTEIN"/>
    <property type="match status" value="1"/>
</dbReference>
<dbReference type="Pfam" id="PF07839">
    <property type="entry name" value="CaM_binding"/>
    <property type="match status" value="1"/>
</dbReference>
<name>A0ABU6SM83_9FABA</name>
<feature type="compositionally biased region" description="Basic residues" evidence="1">
    <location>
        <begin position="37"/>
        <end position="47"/>
    </location>
</feature>
<feature type="region of interest" description="Disordered" evidence="1">
    <location>
        <begin position="594"/>
        <end position="633"/>
    </location>
</feature>
<comment type="caution">
    <text evidence="3">The sequence shown here is derived from an EMBL/GenBank/DDBJ whole genome shotgun (WGS) entry which is preliminary data.</text>
</comment>
<gene>
    <name evidence="3" type="ORF">PIB30_059999</name>
</gene>
<feature type="compositionally biased region" description="Polar residues" evidence="1">
    <location>
        <begin position="614"/>
        <end position="623"/>
    </location>
</feature>